<evidence type="ECO:0000259" key="2">
    <source>
        <dbReference type="Pfam" id="PF02463"/>
    </source>
</evidence>
<sequence length="883" mass="101619">MIRSEYLRFLQSLTAPTITDGVRKIANLVLNHLEILQGLSTSHGQRIKKIAEIAKEEWYTLSEVIDIKEEETEQVASMNRLARLKVGPFRGFSRQESFDLDSRLVLIYGPNGTGKSSFCEALEFGLLGNVAEAESKRIKSTTYLTNAHVNSFQLPIVEALDAQSNVYTLEADESLYRFCFIEKNRIDNFSRIAAQLPAKQNELISTLFGMDSFNDFVQNFTNDMDDRYIDLIGIKQQELLQKQTALSGQYTIVENSKKSLIDLSEDESSLAERYKPGFTFPELIKETSKEISFLERDMDKPLPTKTGLTLQLMIAKKEIIDELSSRQQAQERDMNTLRGELSFKQLYSAILAMKEDSATECPACKTPIGVVQNNPFELARRELERLNFLSELEESLELTKCRLSEELSNVYQFKGAITCGLDEQHPLALFFAKCNFRPTLEWWGSMFNENGGILWDQLLGRIQQLEQFDKHLESNEFASIEKKKRLIELKELNKEIDILKGRRQEIERNLHEANRVIASFNEENKELLVQVEQEKPFILINKEISNSYSQFVHLLNSYAEKLPSELVADLGSTVVELYNAFNRFDTPMELLASINLPLVQGEQIKISFKIDPDRFFDALHILSEGHIRCLGLAILAAKNLKENCPIVIFDDPVNAIDDEHREAIRRTFFEDKHFKLKQIIMTCHGEEFFKDVQNQLGSVEMRESKTFTFLPQVDEYHVNIDFNCSTRNYILAAEIYYKKHEIRESLTKSRQALEMLTQKVWRYLCKHGSGCLSLKHHAPNSPIGLRNLTEQLRKQLSLANFVHEDKQAVLSSLQTLLGVDGDSREWRYLNKGTHEENDREEFERVTVREIIDALSQLDRVLTDGSHQPASVLINTMENRKNLN</sequence>
<dbReference type="SUPFAM" id="SSF52540">
    <property type="entry name" value="P-loop containing nucleoside triphosphate hydrolases"/>
    <property type="match status" value="1"/>
</dbReference>
<evidence type="ECO:0000256" key="1">
    <source>
        <dbReference type="SAM" id="Coils"/>
    </source>
</evidence>
<evidence type="ECO:0000313" key="5">
    <source>
        <dbReference type="Proteomes" id="UP000054735"/>
    </source>
</evidence>
<keyword evidence="5" id="KW-1185">Reference proteome</keyword>
<dbReference type="RefSeq" id="WP_058522208.1">
    <property type="nucleotide sequence ID" value="NZ_CAAAHV010000072.1"/>
</dbReference>
<dbReference type="GO" id="GO:0006302">
    <property type="term" value="P:double-strand break repair"/>
    <property type="evidence" value="ECO:0007669"/>
    <property type="project" value="TreeGrafter"/>
</dbReference>
<reference evidence="4 6" key="2">
    <citation type="submission" date="2018-06" db="EMBL/GenBank/DDBJ databases">
        <authorList>
            <consortium name="Pathogen Informatics"/>
            <person name="Doyle S."/>
        </authorList>
    </citation>
    <scope>NUCLEOTIDE SEQUENCE [LARGE SCALE GENOMIC DNA]</scope>
    <source>
        <strain evidence="4 6">NCTC12437</strain>
    </source>
</reference>
<feature type="domain" description="RecF/RecN/SMC N-terminal" evidence="2">
    <location>
        <begin position="81"/>
        <end position="704"/>
    </location>
</feature>
<dbReference type="EMBL" id="UGNW01000001">
    <property type="protein sequence ID" value="STX30824.1"/>
    <property type="molecule type" value="Genomic_DNA"/>
</dbReference>
<feature type="coiled-coil region" evidence="1">
    <location>
        <begin position="482"/>
        <end position="530"/>
    </location>
</feature>
<dbReference type="PANTHER" id="PTHR32182:SF0">
    <property type="entry name" value="DNA REPLICATION AND REPAIR PROTEIN RECF"/>
    <property type="match status" value="1"/>
</dbReference>
<reference evidence="3 5" key="1">
    <citation type="submission" date="2015-11" db="EMBL/GenBank/DDBJ databases">
        <title>Genomic analysis of 38 Legionella species identifies large and diverse effector repertoires.</title>
        <authorList>
            <person name="Burstein D."/>
            <person name="Amaro F."/>
            <person name="Zusman T."/>
            <person name="Lifshitz Z."/>
            <person name="Cohen O."/>
            <person name="Gilbert J.A."/>
            <person name="Pupko T."/>
            <person name="Shuman H.A."/>
            <person name="Segal G."/>
        </authorList>
    </citation>
    <scope>NUCLEOTIDE SEQUENCE [LARGE SCALE GENOMIC DNA]</scope>
    <source>
        <strain evidence="3 5">CDC#1407-AL-14</strain>
    </source>
</reference>
<dbReference type="AlphaFoldDB" id="A0A378IF15"/>
<dbReference type="PANTHER" id="PTHR32182">
    <property type="entry name" value="DNA REPLICATION AND REPAIR PROTEIN RECF"/>
    <property type="match status" value="1"/>
</dbReference>
<organism evidence="4 6">
    <name type="scientific">Legionella birminghamensis</name>
    <dbReference type="NCBI Taxonomy" id="28083"/>
    <lineage>
        <taxon>Bacteria</taxon>
        <taxon>Pseudomonadati</taxon>
        <taxon>Pseudomonadota</taxon>
        <taxon>Gammaproteobacteria</taxon>
        <taxon>Legionellales</taxon>
        <taxon>Legionellaceae</taxon>
        <taxon>Legionella</taxon>
    </lineage>
</organism>
<accession>A0A378IF15</accession>
<dbReference type="InterPro" id="IPR003395">
    <property type="entry name" value="RecF/RecN/SMC_N"/>
</dbReference>
<dbReference type="Proteomes" id="UP000054735">
    <property type="component" value="Unassembled WGS sequence"/>
</dbReference>
<dbReference type="Proteomes" id="UP000255066">
    <property type="component" value="Unassembled WGS sequence"/>
</dbReference>
<evidence type="ECO:0000313" key="4">
    <source>
        <dbReference type="EMBL" id="STX30824.1"/>
    </source>
</evidence>
<name>A0A378IF15_9GAMM</name>
<gene>
    <name evidence="3" type="ORF">Lbir_0082</name>
    <name evidence="4" type="ORF">NCTC12437_00590</name>
</gene>
<dbReference type="Gene3D" id="3.40.50.300">
    <property type="entry name" value="P-loop containing nucleotide triphosphate hydrolases"/>
    <property type="match status" value="2"/>
</dbReference>
<dbReference type="OrthoDB" id="9789562at2"/>
<evidence type="ECO:0000313" key="3">
    <source>
        <dbReference type="EMBL" id="KTC76013.1"/>
    </source>
</evidence>
<proteinExistence type="predicted"/>
<dbReference type="GO" id="GO:0000731">
    <property type="term" value="P:DNA synthesis involved in DNA repair"/>
    <property type="evidence" value="ECO:0007669"/>
    <property type="project" value="TreeGrafter"/>
</dbReference>
<dbReference type="EMBL" id="LNXT01000001">
    <property type="protein sequence ID" value="KTC76013.1"/>
    <property type="molecule type" value="Genomic_DNA"/>
</dbReference>
<dbReference type="Pfam" id="PF02463">
    <property type="entry name" value="SMC_N"/>
    <property type="match status" value="1"/>
</dbReference>
<protein>
    <submittedName>
        <fullName evidence="4">Recombination protein F</fullName>
    </submittedName>
</protein>
<dbReference type="InterPro" id="IPR027417">
    <property type="entry name" value="P-loop_NTPase"/>
</dbReference>
<keyword evidence="1" id="KW-0175">Coiled coil</keyword>
<dbReference type="STRING" id="28083.Lbir_0082"/>
<evidence type="ECO:0000313" key="6">
    <source>
        <dbReference type="Proteomes" id="UP000255066"/>
    </source>
</evidence>